<feature type="transmembrane region" description="Helical" evidence="7">
    <location>
        <begin position="756"/>
        <end position="776"/>
    </location>
</feature>
<organism evidence="10 11">
    <name type="scientific">Ohtaekwangia kribbensis</name>
    <dbReference type="NCBI Taxonomy" id="688913"/>
    <lineage>
        <taxon>Bacteria</taxon>
        <taxon>Pseudomonadati</taxon>
        <taxon>Bacteroidota</taxon>
        <taxon>Cytophagia</taxon>
        <taxon>Cytophagales</taxon>
        <taxon>Fulvivirgaceae</taxon>
        <taxon>Ohtaekwangia</taxon>
    </lineage>
</organism>
<proteinExistence type="inferred from homology"/>
<gene>
    <name evidence="10" type="ORF">ACFQ21_08025</name>
</gene>
<reference evidence="11" key="1">
    <citation type="journal article" date="2019" name="Int. J. Syst. Evol. Microbiol.">
        <title>The Global Catalogue of Microorganisms (GCM) 10K type strain sequencing project: providing services to taxonomists for standard genome sequencing and annotation.</title>
        <authorList>
            <consortium name="The Broad Institute Genomics Platform"/>
            <consortium name="The Broad Institute Genome Sequencing Center for Infectious Disease"/>
            <person name="Wu L."/>
            <person name="Ma J."/>
        </authorList>
    </citation>
    <scope>NUCLEOTIDE SEQUENCE [LARGE SCALE GENOMIC DNA]</scope>
    <source>
        <strain evidence="11">CCUG 58938</strain>
    </source>
</reference>
<dbReference type="InterPro" id="IPR003838">
    <property type="entry name" value="ABC3_permease_C"/>
</dbReference>
<keyword evidence="4 7" id="KW-1133">Transmembrane helix</keyword>
<protein>
    <submittedName>
        <fullName evidence="10">ABC transporter permease</fullName>
    </submittedName>
</protein>
<comment type="similarity">
    <text evidence="6">Belongs to the ABC-4 integral membrane protein family.</text>
</comment>
<dbReference type="EMBL" id="JBHTKA010000001">
    <property type="protein sequence ID" value="MFD0999249.1"/>
    <property type="molecule type" value="Genomic_DNA"/>
</dbReference>
<feature type="domain" description="MacB-like periplasmic core" evidence="9">
    <location>
        <begin position="435"/>
        <end position="630"/>
    </location>
</feature>
<feature type="transmembrane region" description="Helical" evidence="7">
    <location>
        <begin position="423"/>
        <end position="447"/>
    </location>
</feature>
<evidence type="ECO:0000313" key="10">
    <source>
        <dbReference type="EMBL" id="MFD0999249.1"/>
    </source>
</evidence>
<dbReference type="Pfam" id="PF02687">
    <property type="entry name" value="FtsX"/>
    <property type="match status" value="2"/>
</dbReference>
<feature type="domain" description="ABC3 transporter permease C-terminal" evidence="8">
    <location>
        <begin position="291"/>
        <end position="407"/>
    </location>
</feature>
<dbReference type="PANTHER" id="PTHR30572">
    <property type="entry name" value="MEMBRANE COMPONENT OF TRANSPORTER-RELATED"/>
    <property type="match status" value="1"/>
</dbReference>
<keyword evidence="3 7" id="KW-0812">Transmembrane</keyword>
<dbReference type="RefSeq" id="WP_377577353.1">
    <property type="nucleotide sequence ID" value="NZ_JBHTKA010000001.1"/>
</dbReference>
<accession>A0ABW3K0G5</accession>
<feature type="transmembrane region" description="Helical" evidence="7">
    <location>
        <begin position="332"/>
        <end position="357"/>
    </location>
</feature>
<comment type="subcellular location">
    <subcellularLocation>
        <location evidence="1">Cell membrane</location>
        <topology evidence="1">Multi-pass membrane protein</topology>
    </subcellularLocation>
</comment>
<comment type="caution">
    <text evidence="10">The sequence shown here is derived from an EMBL/GenBank/DDBJ whole genome shotgun (WGS) entry which is preliminary data.</text>
</comment>
<evidence type="ECO:0000256" key="2">
    <source>
        <dbReference type="ARBA" id="ARBA00022475"/>
    </source>
</evidence>
<evidence type="ECO:0000313" key="11">
    <source>
        <dbReference type="Proteomes" id="UP001597112"/>
    </source>
</evidence>
<evidence type="ECO:0000256" key="5">
    <source>
        <dbReference type="ARBA" id="ARBA00023136"/>
    </source>
</evidence>
<dbReference type="InterPro" id="IPR050250">
    <property type="entry name" value="Macrolide_Exporter_MacB"/>
</dbReference>
<feature type="transmembrane region" description="Helical" evidence="7">
    <location>
        <begin position="285"/>
        <end position="307"/>
    </location>
</feature>
<feature type="domain" description="MacB-like periplasmic core" evidence="9">
    <location>
        <begin position="20"/>
        <end position="241"/>
    </location>
</feature>
<feature type="transmembrane region" description="Helical" evidence="7">
    <location>
        <begin position="724"/>
        <end position="744"/>
    </location>
</feature>
<evidence type="ECO:0000256" key="4">
    <source>
        <dbReference type="ARBA" id="ARBA00022989"/>
    </source>
</evidence>
<feature type="transmembrane region" description="Helical" evidence="7">
    <location>
        <begin position="21"/>
        <end position="42"/>
    </location>
</feature>
<dbReference type="PANTHER" id="PTHR30572:SF4">
    <property type="entry name" value="ABC TRANSPORTER PERMEASE YTRF"/>
    <property type="match status" value="1"/>
</dbReference>
<dbReference type="Pfam" id="PF12704">
    <property type="entry name" value="MacB_PCD"/>
    <property type="match status" value="2"/>
</dbReference>
<dbReference type="Proteomes" id="UP001597112">
    <property type="component" value="Unassembled WGS sequence"/>
</dbReference>
<feature type="transmembrane region" description="Helical" evidence="7">
    <location>
        <begin position="377"/>
        <end position="402"/>
    </location>
</feature>
<evidence type="ECO:0000256" key="3">
    <source>
        <dbReference type="ARBA" id="ARBA00022692"/>
    </source>
</evidence>
<evidence type="ECO:0000259" key="8">
    <source>
        <dbReference type="Pfam" id="PF02687"/>
    </source>
</evidence>
<evidence type="ECO:0000259" key="9">
    <source>
        <dbReference type="Pfam" id="PF12704"/>
    </source>
</evidence>
<sequence>MIRNYLKIAIRNLTRNIGYSIINIGGLAVGMSVAMFIGLWVYDELTYNRYQSQYSRVAQVMQSQTFNNHVYTQYAIPYPLGIELEKSYGSDFKYIVMSSWTGDHILSHEDHSISSVGNYMDVEAPRLMDLKMIKGSPDGLRDPASILLSQSAAKAVFGDQDPINKMMKIDNSLDVKVTGIYEDIPHNSDWNEIMFIAPWKLYSTAENWVKNAENEWDNNSFQLFVQIADRADMKTVSDKIIKAKYNRVPDSEKIFNAETFLHPMDNWHLKSNWENGAQTGGLIEYVWLFGCIGIFVLLLACINFMNLSTARSEQRAKEVGIRKSIGSVRKQLVTQFLSESLMVVILAFCLTIIIVSVSLPMFNNLADKKISLPLGNAMFWLISIAFILITGFLSGSYPALYLSSFQPVKVLKGTFRAGRYASLPRKVLVVVQFTVSITLIIGTLVVYRQVQFTKDRPVGYDRSGIIMIQKKSPDFLGKFDVLRNELKNKRIVEEMAESSSPLTGVWSNSGGFDWEGKDPELQTNFSVIRVTREYGKTIDWQVKEGRDFSREFSTDSSSIIVNEAAVKFMGIDDPIGKTVRWGSTREYKIIGIVKDMLMESPFEPVNQAIYFNEEKYTNWIVLRLNPDRSLHESLAGVEQVFKKYLPLVPFDYKFVDVEHANKFADVERIGALSGIFAVLAIFISCLGLLGLASFVAEQRTKEIGIRKVLGASVASLWRMLSKDFVILVSISCLMAVPLSYYFTADWIDNYQYRADIAWWIFGAACVGALVITLLMVSFHAIRAALVNPVQSLRAE</sequence>
<name>A0ABW3K0G5_9BACT</name>
<evidence type="ECO:0000256" key="1">
    <source>
        <dbReference type="ARBA" id="ARBA00004651"/>
    </source>
</evidence>
<feature type="domain" description="ABC3 transporter permease C-terminal" evidence="8">
    <location>
        <begin position="675"/>
        <end position="783"/>
    </location>
</feature>
<dbReference type="InterPro" id="IPR025857">
    <property type="entry name" value="MacB_PCD"/>
</dbReference>
<evidence type="ECO:0000256" key="7">
    <source>
        <dbReference type="SAM" id="Phobius"/>
    </source>
</evidence>
<keyword evidence="2" id="KW-1003">Cell membrane</keyword>
<keyword evidence="5 7" id="KW-0472">Membrane</keyword>
<evidence type="ECO:0000256" key="6">
    <source>
        <dbReference type="ARBA" id="ARBA00038076"/>
    </source>
</evidence>
<keyword evidence="11" id="KW-1185">Reference proteome</keyword>
<feature type="transmembrane region" description="Helical" evidence="7">
    <location>
        <begin position="671"/>
        <end position="696"/>
    </location>
</feature>